<evidence type="ECO:0000313" key="11">
    <source>
        <dbReference type="Proteomes" id="UP000308092"/>
    </source>
</evidence>
<dbReference type="CDD" id="cd00643">
    <property type="entry name" value="HMG-CoA_reductase_classI"/>
    <property type="match status" value="1"/>
</dbReference>
<evidence type="ECO:0000256" key="8">
    <source>
        <dbReference type="ARBA" id="ARBA00023221"/>
    </source>
</evidence>
<dbReference type="EMBL" id="QUQM01000006">
    <property type="protein sequence ID" value="KAA8645087.1"/>
    <property type="molecule type" value="Genomic_DNA"/>
</dbReference>
<dbReference type="Pfam" id="PF00368">
    <property type="entry name" value="HMG-CoA_red"/>
    <property type="match status" value="1"/>
</dbReference>
<comment type="similarity">
    <text evidence="1">Belongs to the HMG-CoA reductase family.</text>
</comment>
<dbReference type="PANTHER" id="PTHR10572">
    <property type="entry name" value="3-HYDROXY-3-METHYLGLUTARYL-COENZYME A REDUCTASE"/>
    <property type="match status" value="1"/>
</dbReference>
<keyword evidence="7" id="KW-1207">Sterol metabolism</keyword>
<dbReference type="Gene3D" id="3.90.770.10">
    <property type="entry name" value="3-hydroxy-3-methylglutaryl-coenzyme A Reductase, Chain A, domain 2"/>
    <property type="match status" value="1"/>
</dbReference>
<gene>
    <name evidence="9" type="ORF">ATNIH1004_009299</name>
    <name evidence="10" type="ORF">EYZ11_007419</name>
</gene>
<evidence type="ECO:0000313" key="9">
    <source>
        <dbReference type="EMBL" id="KAA8645087.1"/>
    </source>
</evidence>
<evidence type="ECO:0000256" key="1">
    <source>
        <dbReference type="ARBA" id="ARBA00007661"/>
    </source>
</evidence>
<dbReference type="PRINTS" id="PR00071">
    <property type="entry name" value="HMGCOARDTASE"/>
</dbReference>
<dbReference type="PANTHER" id="PTHR10572:SF24">
    <property type="entry name" value="3-HYDROXY-3-METHYLGLUTARYL-COENZYME A REDUCTASE"/>
    <property type="match status" value="1"/>
</dbReference>
<evidence type="ECO:0000256" key="3">
    <source>
        <dbReference type="ARBA" id="ARBA00022857"/>
    </source>
</evidence>
<keyword evidence="4" id="KW-0444">Lipid biosynthesis</keyword>
<keyword evidence="11" id="KW-1185">Reference proteome</keyword>
<evidence type="ECO:0000256" key="6">
    <source>
        <dbReference type="ARBA" id="ARBA00023011"/>
    </source>
</evidence>
<dbReference type="Proteomes" id="UP000324241">
    <property type="component" value="Unassembled WGS sequence"/>
</dbReference>
<name>A0A4S3JFA6_9EURO</name>
<evidence type="ECO:0000256" key="7">
    <source>
        <dbReference type="ARBA" id="ARBA00023166"/>
    </source>
</evidence>
<organism evidence="10 11">
    <name type="scientific">Aspergillus tanneri</name>
    <dbReference type="NCBI Taxonomy" id="1220188"/>
    <lineage>
        <taxon>Eukaryota</taxon>
        <taxon>Fungi</taxon>
        <taxon>Dikarya</taxon>
        <taxon>Ascomycota</taxon>
        <taxon>Pezizomycotina</taxon>
        <taxon>Eurotiomycetes</taxon>
        <taxon>Eurotiomycetidae</taxon>
        <taxon>Eurotiales</taxon>
        <taxon>Aspergillaceae</taxon>
        <taxon>Aspergillus</taxon>
        <taxon>Aspergillus subgen. Circumdati</taxon>
    </lineage>
</organism>
<dbReference type="InterPro" id="IPR023076">
    <property type="entry name" value="HMG_CoA_Rdtase_CS"/>
</dbReference>
<dbReference type="GeneID" id="54332001"/>
<reference evidence="9 12" key="2">
    <citation type="submission" date="2019-08" db="EMBL/GenBank/DDBJ databases">
        <title>The genome sequence of a newly discovered highly antifungal drug resistant Aspergillus species, Aspergillus tanneri NIH 1004.</title>
        <authorList>
            <person name="Mounaud S."/>
            <person name="Singh I."/>
            <person name="Joardar V."/>
            <person name="Pakala S."/>
            <person name="Pakala S."/>
            <person name="Venepally P."/>
            <person name="Chung J.K."/>
            <person name="Losada L."/>
            <person name="Nierman W.C."/>
        </authorList>
    </citation>
    <scope>NUCLEOTIDE SEQUENCE [LARGE SCALE GENOMIC DNA]</scope>
    <source>
        <strain evidence="9 12">NIH1004</strain>
    </source>
</reference>
<dbReference type="RefSeq" id="XP_033424448.1">
    <property type="nucleotide sequence ID" value="XM_033573896.1"/>
</dbReference>
<keyword evidence="6" id="KW-0756">Sterol biosynthesis</keyword>
<dbReference type="VEuPathDB" id="FungiDB:EYZ11_007419"/>
<evidence type="ECO:0000256" key="2">
    <source>
        <dbReference type="ARBA" id="ARBA00012999"/>
    </source>
</evidence>
<keyword evidence="3" id="KW-0521">NADP</keyword>
<dbReference type="EC" id="1.1.1.34" evidence="2"/>
<dbReference type="Proteomes" id="UP000308092">
    <property type="component" value="Unassembled WGS sequence"/>
</dbReference>
<evidence type="ECO:0000256" key="4">
    <source>
        <dbReference type="ARBA" id="ARBA00022955"/>
    </source>
</evidence>
<dbReference type="InterPro" id="IPR002202">
    <property type="entry name" value="HMG_CoA_Rdtase"/>
</dbReference>
<dbReference type="PROSITE" id="PS00318">
    <property type="entry name" value="HMG_COA_REDUCTASE_2"/>
    <property type="match status" value="1"/>
</dbReference>
<dbReference type="Gene3D" id="3.30.70.420">
    <property type="entry name" value="Hydroxymethylglutaryl-CoA reductase, class I/II, NAD/NADP-binding domain"/>
    <property type="match status" value="1"/>
</dbReference>
<dbReference type="InterPro" id="IPR009023">
    <property type="entry name" value="HMG_CoA_Rdtase_NAD(P)-bd_sf"/>
</dbReference>
<dbReference type="GO" id="GO:0008299">
    <property type="term" value="P:isoprenoid biosynthetic process"/>
    <property type="evidence" value="ECO:0007669"/>
    <property type="project" value="InterPro"/>
</dbReference>
<dbReference type="GO" id="GO:0016126">
    <property type="term" value="P:sterol biosynthetic process"/>
    <property type="evidence" value="ECO:0007669"/>
    <property type="project" value="UniProtKB-KW"/>
</dbReference>
<keyword evidence="5" id="KW-0560">Oxidoreductase</keyword>
<dbReference type="InterPro" id="IPR023074">
    <property type="entry name" value="HMG_CoA_Rdtase_cat_sf"/>
</dbReference>
<dbReference type="GO" id="GO:0015936">
    <property type="term" value="P:coenzyme A metabolic process"/>
    <property type="evidence" value="ECO:0007669"/>
    <property type="project" value="InterPro"/>
</dbReference>
<evidence type="ECO:0000313" key="10">
    <source>
        <dbReference type="EMBL" id="THC93107.1"/>
    </source>
</evidence>
<keyword evidence="4" id="KW-0752">Steroid biosynthesis</keyword>
<dbReference type="EMBL" id="SOSA01000286">
    <property type="protein sequence ID" value="THC93107.1"/>
    <property type="molecule type" value="Genomic_DNA"/>
</dbReference>
<dbReference type="STRING" id="1220188.A0A4S3JFA6"/>
<dbReference type="InterPro" id="IPR009029">
    <property type="entry name" value="HMG_CoA_Rdtase_sub-bd_dom_sf"/>
</dbReference>
<evidence type="ECO:0000313" key="12">
    <source>
        <dbReference type="Proteomes" id="UP000324241"/>
    </source>
</evidence>
<accession>A0A4S3JFA6</accession>
<dbReference type="InterPro" id="IPR004554">
    <property type="entry name" value="HMG_CoA_Rdtase_eu_arc"/>
</dbReference>
<dbReference type="SUPFAM" id="SSF56542">
    <property type="entry name" value="Substrate-binding domain of HMG-CoA reductase"/>
    <property type="match status" value="1"/>
</dbReference>
<comment type="caution">
    <text evidence="10">The sequence shown here is derived from an EMBL/GenBank/DDBJ whole genome shotgun (WGS) entry which is preliminary data.</text>
</comment>
<reference evidence="10 11" key="1">
    <citation type="submission" date="2019-03" db="EMBL/GenBank/DDBJ databases">
        <title>The genome sequence of a newly discovered highly antifungal drug resistant Aspergillus species, Aspergillus tanneri NIH 1004.</title>
        <authorList>
            <person name="Mounaud S."/>
            <person name="Singh I."/>
            <person name="Joardar V."/>
            <person name="Pakala S."/>
            <person name="Pakala S."/>
            <person name="Venepally P."/>
            <person name="Hoover J."/>
            <person name="Nierman W."/>
            <person name="Chung J."/>
            <person name="Losada L."/>
        </authorList>
    </citation>
    <scope>NUCLEOTIDE SEQUENCE [LARGE SCALE GENOMIC DNA]</scope>
    <source>
        <strain evidence="10 11">NIH1004</strain>
    </source>
</reference>
<keyword evidence="8" id="KW-0753">Steroid metabolism</keyword>
<keyword evidence="4" id="KW-0443">Lipid metabolism</keyword>
<sequence length="381" mass="41211">MAALKYKLPFLDGLKHVTRHADETNGVSIENCIGFAQVPLGIAGPLRVEGPDNTSDIFYAPLATCEAALVASCSRGCKAFNQCGGIQFEILDEAMSRAPTFIFPSPKEAVSFSRLVPSLQPRFAEDAACTSRHVQLQTLTPHIIGSTVHVRFSFRCGDAAGQNMVTIATQACCDNFMMSPLARQLKVEKILSEAQLTSDKKPSWGNVMQTRGVQVICWGKLTTEVCQSVFRCTSEDLYRTLVIAKEGEIRNGQFGSNINASNIVVALFIACGQDAACAVDGSWSQLTPEYNYQTGELRLSMYFPSLPVGVIGGGTSYGTQKECLGILNCDGPGMKGRLAGLIAAFSLALDASTVAAITENTFSHAHERLRKRTGSRREFKE</sequence>
<dbReference type="PROSITE" id="PS50065">
    <property type="entry name" value="HMG_COA_REDUCTASE_4"/>
    <property type="match status" value="1"/>
</dbReference>
<dbReference type="GO" id="GO:0004420">
    <property type="term" value="F:hydroxymethylglutaryl-CoA reductase (NADPH) activity"/>
    <property type="evidence" value="ECO:0007669"/>
    <property type="project" value="UniProtKB-EC"/>
</dbReference>
<protein>
    <recommendedName>
        <fullName evidence="2">hydroxymethylglutaryl-CoA reductase (NADPH)</fullName>
        <ecNumber evidence="2">1.1.1.34</ecNumber>
    </recommendedName>
</protein>
<dbReference type="OrthoDB" id="310654at2759"/>
<dbReference type="AlphaFoldDB" id="A0A4S3JFA6"/>
<evidence type="ECO:0000256" key="5">
    <source>
        <dbReference type="ARBA" id="ARBA00023002"/>
    </source>
</evidence>
<proteinExistence type="inferred from homology"/>
<dbReference type="SUPFAM" id="SSF55035">
    <property type="entry name" value="NAD-binding domain of HMG-CoA reductase"/>
    <property type="match status" value="1"/>
</dbReference>